<organism evidence="1 2">
    <name type="scientific">Deinococcus hopiensis KR-140</name>
    <dbReference type="NCBI Taxonomy" id="695939"/>
    <lineage>
        <taxon>Bacteria</taxon>
        <taxon>Thermotogati</taxon>
        <taxon>Deinococcota</taxon>
        <taxon>Deinococci</taxon>
        <taxon>Deinococcales</taxon>
        <taxon>Deinococcaceae</taxon>
        <taxon>Deinococcus</taxon>
    </lineage>
</organism>
<protein>
    <submittedName>
        <fullName evidence="1">Uncharacterized protein</fullName>
    </submittedName>
</protein>
<keyword evidence="2" id="KW-1185">Reference proteome</keyword>
<name>A0A1W1VP45_9DEIO</name>
<dbReference type="AlphaFoldDB" id="A0A1W1VP45"/>
<proteinExistence type="predicted"/>
<gene>
    <name evidence="1" type="ORF">SAMN00790413_02709</name>
</gene>
<dbReference type="OrthoDB" id="129082at2"/>
<dbReference type="STRING" id="695939.SAMN00790413_02709"/>
<evidence type="ECO:0000313" key="1">
    <source>
        <dbReference type="EMBL" id="SMB95129.1"/>
    </source>
</evidence>
<evidence type="ECO:0000313" key="2">
    <source>
        <dbReference type="Proteomes" id="UP000192582"/>
    </source>
</evidence>
<accession>A0A1W1VP45</accession>
<reference evidence="1 2" key="1">
    <citation type="submission" date="2017-04" db="EMBL/GenBank/DDBJ databases">
        <authorList>
            <person name="Afonso C.L."/>
            <person name="Miller P.J."/>
            <person name="Scott M.A."/>
            <person name="Spackman E."/>
            <person name="Goraichik I."/>
            <person name="Dimitrov K.M."/>
            <person name="Suarez D.L."/>
            <person name="Swayne D.E."/>
        </authorList>
    </citation>
    <scope>NUCLEOTIDE SEQUENCE [LARGE SCALE GENOMIC DNA]</scope>
    <source>
        <strain evidence="1 2">KR-140</strain>
    </source>
</reference>
<dbReference type="Proteomes" id="UP000192582">
    <property type="component" value="Unassembled WGS sequence"/>
</dbReference>
<dbReference type="RefSeq" id="WP_084049911.1">
    <property type="nucleotide sequence ID" value="NZ_FWWU01000009.1"/>
</dbReference>
<dbReference type="EMBL" id="FWWU01000009">
    <property type="protein sequence ID" value="SMB95129.1"/>
    <property type="molecule type" value="Genomic_DNA"/>
</dbReference>
<sequence length="115" mass="12402">MKPVTPRLHGFLDYGSCALMLAAPHLLKLSPTARKVSYALAGSYLLVSALTDYPLAIRREIPFPVHGKTELSTIPALLLTASLQEGSRERAYFLALASTVAGAYALTDWEANPDS</sequence>